<reference evidence="4 5" key="1">
    <citation type="submission" date="2018-05" db="EMBL/GenBank/DDBJ databases">
        <title>A metagenomic window into the 2 km-deep terrestrial subsurface aquifer revealed taxonomically and functionally diverse microbial community comprising novel uncultured bacterial lineages.</title>
        <authorList>
            <person name="Kadnikov V.V."/>
            <person name="Mardanov A.V."/>
            <person name="Beletsky A.V."/>
            <person name="Banks D."/>
            <person name="Pimenov N.V."/>
            <person name="Frank Y.A."/>
            <person name="Karnachuk O.V."/>
            <person name="Ravin N.V."/>
        </authorList>
    </citation>
    <scope>NUCLEOTIDE SEQUENCE [LARGE SCALE GENOMIC DNA]</scope>
    <source>
        <strain evidence="4">BY5</strain>
    </source>
</reference>
<gene>
    <name evidence="4" type="ORF">OZSIB_2205</name>
</gene>
<sequence>MFKGGPNLQGLMKQAQKMQEKIAKAQEELKTKTVETSVGGGMVTVVFNGAQELLSIKINPEAVDPEDVQTLQELVMSAVNAGLKKSQEMVQQEMSQITGGLNIPGMF</sequence>
<evidence type="ECO:0000256" key="1">
    <source>
        <dbReference type="ARBA" id="ARBA00023125"/>
    </source>
</evidence>
<comment type="similarity">
    <text evidence="2">Belongs to the YbaB/EbfC family.</text>
</comment>
<name>A0A367ZTG2_9BACT</name>
<dbReference type="Proteomes" id="UP000252355">
    <property type="component" value="Unassembled WGS sequence"/>
</dbReference>
<dbReference type="AlphaFoldDB" id="A0A367ZTG2"/>
<evidence type="ECO:0000256" key="2">
    <source>
        <dbReference type="HAMAP-Rule" id="MF_00274"/>
    </source>
</evidence>
<dbReference type="Pfam" id="PF02575">
    <property type="entry name" value="YbaB_DNA_bd"/>
    <property type="match status" value="1"/>
</dbReference>
<dbReference type="PANTHER" id="PTHR33449:SF1">
    <property type="entry name" value="NUCLEOID-ASSOCIATED PROTEIN YBAB"/>
    <property type="match status" value="1"/>
</dbReference>
<dbReference type="NCBIfam" id="TIGR00103">
    <property type="entry name" value="DNA_YbaB_EbfC"/>
    <property type="match status" value="1"/>
</dbReference>
<evidence type="ECO:0000256" key="3">
    <source>
        <dbReference type="SAM" id="Coils"/>
    </source>
</evidence>
<comment type="caution">
    <text evidence="4">The sequence shown here is derived from an EMBL/GenBank/DDBJ whole genome shotgun (WGS) entry which is preliminary data.</text>
</comment>
<keyword evidence="2" id="KW-0963">Cytoplasm</keyword>
<dbReference type="GO" id="GO:0043590">
    <property type="term" value="C:bacterial nucleoid"/>
    <property type="evidence" value="ECO:0007669"/>
    <property type="project" value="UniProtKB-UniRule"/>
</dbReference>
<organism evidence="4 5">
    <name type="scientific">Candidatus Ozemobacter sibiricus</name>
    <dbReference type="NCBI Taxonomy" id="2268124"/>
    <lineage>
        <taxon>Bacteria</taxon>
        <taxon>Candidatus Ozemobacteria</taxon>
        <taxon>Candidatus Ozemobacterales</taxon>
        <taxon>Candidatus Ozemobacteraceae</taxon>
        <taxon>Candidatus Ozemobacter</taxon>
    </lineage>
</organism>
<dbReference type="PANTHER" id="PTHR33449">
    <property type="entry name" value="NUCLEOID-ASSOCIATED PROTEIN YBAB"/>
    <property type="match status" value="1"/>
</dbReference>
<dbReference type="InterPro" id="IPR004401">
    <property type="entry name" value="YbaB/EbfC"/>
</dbReference>
<proteinExistence type="inferred from homology"/>
<protein>
    <recommendedName>
        <fullName evidence="2">Nucleoid-associated protein OZSIB_2205</fullName>
    </recommendedName>
</protein>
<evidence type="ECO:0000313" key="4">
    <source>
        <dbReference type="EMBL" id="RCK81336.1"/>
    </source>
</evidence>
<dbReference type="Gene3D" id="3.30.1310.10">
    <property type="entry name" value="Nucleoid-associated protein YbaB-like domain"/>
    <property type="match status" value="1"/>
</dbReference>
<comment type="function">
    <text evidence="2">Binds to DNA and alters its conformation. May be involved in regulation of gene expression, nucleoid organization and DNA protection.</text>
</comment>
<keyword evidence="1 2" id="KW-0238">DNA-binding</keyword>
<dbReference type="GO" id="GO:0003677">
    <property type="term" value="F:DNA binding"/>
    <property type="evidence" value="ECO:0007669"/>
    <property type="project" value="UniProtKB-UniRule"/>
</dbReference>
<evidence type="ECO:0000313" key="5">
    <source>
        <dbReference type="Proteomes" id="UP000252355"/>
    </source>
</evidence>
<dbReference type="InterPro" id="IPR036894">
    <property type="entry name" value="YbaB-like_sf"/>
</dbReference>
<comment type="subunit">
    <text evidence="2">Homodimer.</text>
</comment>
<dbReference type="HAMAP" id="MF_00274">
    <property type="entry name" value="DNA_YbaB_EbfC"/>
    <property type="match status" value="1"/>
</dbReference>
<dbReference type="SUPFAM" id="SSF82607">
    <property type="entry name" value="YbaB-like"/>
    <property type="match status" value="1"/>
</dbReference>
<accession>A0A367ZTG2</accession>
<dbReference type="GO" id="GO:0005829">
    <property type="term" value="C:cytosol"/>
    <property type="evidence" value="ECO:0007669"/>
    <property type="project" value="TreeGrafter"/>
</dbReference>
<dbReference type="EMBL" id="QOQW01000002">
    <property type="protein sequence ID" value="RCK81336.1"/>
    <property type="molecule type" value="Genomic_DNA"/>
</dbReference>
<feature type="coiled-coil region" evidence="3">
    <location>
        <begin position="8"/>
        <end position="35"/>
    </location>
</feature>
<dbReference type="PIRSF" id="PIRSF004555">
    <property type="entry name" value="UCP004555"/>
    <property type="match status" value="1"/>
</dbReference>
<comment type="subcellular location">
    <subcellularLocation>
        <location evidence="2">Cytoplasm</location>
        <location evidence="2">Nucleoid</location>
    </subcellularLocation>
</comment>
<keyword evidence="3" id="KW-0175">Coiled coil</keyword>